<dbReference type="AlphaFoldDB" id="O61592"/>
<protein>
    <submittedName>
        <fullName evidence="2">Uncharacterized protein</fullName>
    </submittedName>
</protein>
<evidence type="ECO:0000313" key="2">
    <source>
        <dbReference type="EMBL" id="AAC08346.1"/>
    </source>
</evidence>
<proteinExistence type="evidence at transcript level"/>
<sequence>MFARLFAIAFLLLALVGTASAQILGRPFIARPVIMRPVPVGPGFGPRIYG</sequence>
<feature type="chain" id="PRO_5004159262" evidence="1">
    <location>
        <begin position="22"/>
        <end position="50"/>
    </location>
</feature>
<accession>O61592</accession>
<reference evidence="2" key="1">
    <citation type="journal article" date="2000" name="Biochem. J.">
        <title>Identification of abundant mRNAs from the third stage larvae of the parasitic nematode, Ostertagia ostertagi.</title>
        <authorList>
            <person name="Moore J."/>
            <person name="Tetley L."/>
            <person name="Devaney E."/>
        </authorList>
    </citation>
    <scope>NUCLEOTIDE SEQUENCE</scope>
</reference>
<keyword evidence="1" id="KW-0732">Signal</keyword>
<organism evidence="2">
    <name type="scientific">Ostertagia ostertagi</name>
    <name type="common">Brown stomach worm</name>
    <name type="synonym">Strongylus ostertagi</name>
    <dbReference type="NCBI Taxonomy" id="6317"/>
    <lineage>
        <taxon>Eukaryota</taxon>
        <taxon>Metazoa</taxon>
        <taxon>Ecdysozoa</taxon>
        <taxon>Nematoda</taxon>
        <taxon>Chromadorea</taxon>
        <taxon>Rhabditida</taxon>
        <taxon>Rhabditina</taxon>
        <taxon>Rhabditomorpha</taxon>
        <taxon>Strongyloidea</taxon>
        <taxon>Trichostrongylidae</taxon>
        <taxon>Ostertagia</taxon>
    </lineage>
</organism>
<name>O61592_OSTOS</name>
<evidence type="ECO:0000256" key="1">
    <source>
        <dbReference type="SAM" id="SignalP"/>
    </source>
</evidence>
<dbReference type="EMBL" id="AF052593">
    <property type="protein sequence ID" value="AAC08346.1"/>
    <property type="molecule type" value="mRNA"/>
</dbReference>
<feature type="signal peptide" evidence="1">
    <location>
        <begin position="1"/>
        <end position="21"/>
    </location>
</feature>